<dbReference type="Pfam" id="PF02518">
    <property type="entry name" value="HATPase_c"/>
    <property type="match status" value="1"/>
</dbReference>
<keyword evidence="5" id="KW-0597">Phosphoprotein</keyword>
<evidence type="ECO:0000256" key="11">
    <source>
        <dbReference type="ARBA" id="ARBA00023136"/>
    </source>
</evidence>
<evidence type="ECO:0000256" key="4">
    <source>
        <dbReference type="ARBA" id="ARBA00022475"/>
    </source>
</evidence>
<protein>
    <recommendedName>
        <fullName evidence="3">histidine kinase</fullName>
        <ecNumber evidence="3">2.7.13.3</ecNumber>
    </recommendedName>
</protein>
<dbReference type="CDD" id="cd06225">
    <property type="entry name" value="HAMP"/>
    <property type="match status" value="1"/>
</dbReference>
<dbReference type="RefSeq" id="WP_377471348.1">
    <property type="nucleotide sequence ID" value="NZ_JBHLWN010000067.1"/>
</dbReference>
<organism evidence="14 15">
    <name type="scientific">Paenibacillus chartarius</name>
    <dbReference type="NCBI Taxonomy" id="747481"/>
    <lineage>
        <taxon>Bacteria</taxon>
        <taxon>Bacillati</taxon>
        <taxon>Bacillota</taxon>
        <taxon>Bacilli</taxon>
        <taxon>Bacillales</taxon>
        <taxon>Paenibacillaceae</taxon>
        <taxon>Paenibacillus</taxon>
    </lineage>
</organism>
<keyword evidence="11" id="KW-0472">Membrane</keyword>
<evidence type="ECO:0000313" key="14">
    <source>
        <dbReference type="EMBL" id="MFC0214014.1"/>
    </source>
</evidence>
<dbReference type="EMBL" id="JBHLWN010000067">
    <property type="protein sequence ID" value="MFC0214014.1"/>
    <property type="molecule type" value="Genomic_DNA"/>
</dbReference>
<evidence type="ECO:0000256" key="9">
    <source>
        <dbReference type="ARBA" id="ARBA00022840"/>
    </source>
</evidence>
<evidence type="ECO:0000259" key="13">
    <source>
        <dbReference type="PROSITE" id="PS50885"/>
    </source>
</evidence>
<comment type="subcellular location">
    <subcellularLocation>
        <location evidence="2">Cell membrane</location>
        <topology evidence="2">Multi-pass membrane protein</topology>
    </subcellularLocation>
</comment>
<keyword evidence="15" id="KW-1185">Reference proteome</keyword>
<feature type="domain" description="HAMP" evidence="13">
    <location>
        <begin position="198"/>
        <end position="251"/>
    </location>
</feature>
<evidence type="ECO:0000256" key="2">
    <source>
        <dbReference type="ARBA" id="ARBA00004651"/>
    </source>
</evidence>
<evidence type="ECO:0000259" key="12">
    <source>
        <dbReference type="PROSITE" id="PS50109"/>
    </source>
</evidence>
<dbReference type="SMART" id="SM00304">
    <property type="entry name" value="HAMP"/>
    <property type="match status" value="1"/>
</dbReference>
<dbReference type="InterPro" id="IPR036890">
    <property type="entry name" value="HATPase_C_sf"/>
</dbReference>
<evidence type="ECO:0000256" key="6">
    <source>
        <dbReference type="ARBA" id="ARBA00022679"/>
    </source>
</evidence>
<reference evidence="14 15" key="1">
    <citation type="submission" date="2024-09" db="EMBL/GenBank/DDBJ databases">
        <authorList>
            <person name="Sun Q."/>
            <person name="Mori K."/>
        </authorList>
    </citation>
    <scope>NUCLEOTIDE SEQUENCE [LARGE SCALE GENOMIC DNA]</scope>
    <source>
        <strain evidence="14 15">CCM 7759</strain>
    </source>
</reference>
<dbReference type="Proteomes" id="UP001589776">
    <property type="component" value="Unassembled WGS sequence"/>
</dbReference>
<keyword evidence="8 14" id="KW-0418">Kinase</keyword>
<dbReference type="InterPro" id="IPR005467">
    <property type="entry name" value="His_kinase_dom"/>
</dbReference>
<dbReference type="InterPro" id="IPR050640">
    <property type="entry name" value="Bact_2-comp_sensor_kinase"/>
</dbReference>
<evidence type="ECO:0000256" key="8">
    <source>
        <dbReference type="ARBA" id="ARBA00022777"/>
    </source>
</evidence>
<keyword evidence="4" id="KW-1003">Cell membrane</keyword>
<comment type="caution">
    <text evidence="14">The sequence shown here is derived from an EMBL/GenBank/DDBJ whole genome shotgun (WGS) entry which is preliminary data.</text>
</comment>
<dbReference type="InterPro" id="IPR003594">
    <property type="entry name" value="HATPase_dom"/>
</dbReference>
<gene>
    <name evidence="14" type="ORF">ACFFK0_16410</name>
</gene>
<keyword evidence="10" id="KW-0902">Two-component regulatory system</keyword>
<dbReference type="Gene3D" id="6.10.340.10">
    <property type="match status" value="1"/>
</dbReference>
<dbReference type="InterPro" id="IPR004358">
    <property type="entry name" value="Sig_transdc_His_kin-like_C"/>
</dbReference>
<dbReference type="InterPro" id="IPR003660">
    <property type="entry name" value="HAMP_dom"/>
</dbReference>
<evidence type="ECO:0000256" key="3">
    <source>
        <dbReference type="ARBA" id="ARBA00012438"/>
    </source>
</evidence>
<proteinExistence type="predicted"/>
<dbReference type="PROSITE" id="PS50885">
    <property type="entry name" value="HAMP"/>
    <property type="match status" value="1"/>
</dbReference>
<dbReference type="Pfam" id="PF00672">
    <property type="entry name" value="HAMP"/>
    <property type="match status" value="1"/>
</dbReference>
<dbReference type="SMART" id="SM00387">
    <property type="entry name" value="HATPase_c"/>
    <property type="match status" value="1"/>
</dbReference>
<evidence type="ECO:0000256" key="10">
    <source>
        <dbReference type="ARBA" id="ARBA00023012"/>
    </source>
</evidence>
<name>A0ABV6DMY9_9BACL</name>
<dbReference type="PROSITE" id="PS50109">
    <property type="entry name" value="HIS_KIN"/>
    <property type="match status" value="1"/>
</dbReference>
<evidence type="ECO:0000256" key="1">
    <source>
        <dbReference type="ARBA" id="ARBA00000085"/>
    </source>
</evidence>
<dbReference type="PANTHER" id="PTHR34220:SF7">
    <property type="entry name" value="SENSOR HISTIDINE KINASE YPDA"/>
    <property type="match status" value="1"/>
</dbReference>
<dbReference type="InterPro" id="IPR010559">
    <property type="entry name" value="Sig_transdc_His_kin_internal"/>
</dbReference>
<keyword evidence="9" id="KW-0067">ATP-binding</keyword>
<dbReference type="PRINTS" id="PR00344">
    <property type="entry name" value="BCTRLSENSOR"/>
</dbReference>
<sequence length="483" mass="54420">MTIRTKLLLFIPLLVLLSNSVSFFLFQSGQGIRESYDVMMSRLLLYNQTVHTVEGTLETLNSYLVNPDTTRLRQVESALAALSQQQSKVAELYDGSRQRPALVEYVRMMETIREQGNASVQASGLSRQREALASYEDAERTGGFIQEQEQHLVDVELASYEPVYQLIQHEAHRMDRLAAAVFVVNTLLGLALAVWISRSVTVPVSHLVGVAAQIAKGNLNVEPESGTSKDELGILARAFRHMLSDLKTFIDKDKELLEKDKLVKELELKTLQSQINPHFLFNSLNVLSKLALLEGALKTSDLIVSMSRLFRYNLRKLDKPVTLRDELNHVQTYIAIQQTRFVDQVHVEISADESALGLPMPALTLQPLVENAYVHGISGMERDAHIRLDIAREPEHVTITITDNGQGMDEETRQSLLRLEEVSAKKESSGIGTRNVFKRMELFYGCPQPVTIESEPGKGTKITIRVPWRKEDLGDYVPIDDRR</sequence>
<dbReference type="Gene3D" id="3.30.565.10">
    <property type="entry name" value="Histidine kinase-like ATPase, C-terminal domain"/>
    <property type="match status" value="1"/>
</dbReference>
<accession>A0ABV6DMY9</accession>
<dbReference type="SUPFAM" id="SSF158472">
    <property type="entry name" value="HAMP domain-like"/>
    <property type="match status" value="1"/>
</dbReference>
<dbReference type="EC" id="2.7.13.3" evidence="3"/>
<keyword evidence="7" id="KW-0547">Nucleotide-binding</keyword>
<dbReference type="SUPFAM" id="SSF55874">
    <property type="entry name" value="ATPase domain of HSP90 chaperone/DNA topoisomerase II/histidine kinase"/>
    <property type="match status" value="1"/>
</dbReference>
<comment type="catalytic activity">
    <reaction evidence="1">
        <text>ATP + protein L-histidine = ADP + protein N-phospho-L-histidine.</text>
        <dbReference type="EC" id="2.7.13.3"/>
    </reaction>
</comment>
<evidence type="ECO:0000313" key="15">
    <source>
        <dbReference type="Proteomes" id="UP001589776"/>
    </source>
</evidence>
<dbReference type="PANTHER" id="PTHR34220">
    <property type="entry name" value="SENSOR HISTIDINE KINASE YPDA"/>
    <property type="match status" value="1"/>
</dbReference>
<keyword evidence="6" id="KW-0808">Transferase</keyword>
<dbReference type="Pfam" id="PF06580">
    <property type="entry name" value="His_kinase"/>
    <property type="match status" value="1"/>
</dbReference>
<feature type="domain" description="Histidine kinase" evidence="12">
    <location>
        <begin position="365"/>
        <end position="470"/>
    </location>
</feature>
<evidence type="ECO:0000256" key="5">
    <source>
        <dbReference type="ARBA" id="ARBA00022553"/>
    </source>
</evidence>
<dbReference type="GO" id="GO:0016301">
    <property type="term" value="F:kinase activity"/>
    <property type="evidence" value="ECO:0007669"/>
    <property type="project" value="UniProtKB-KW"/>
</dbReference>
<evidence type="ECO:0000256" key="7">
    <source>
        <dbReference type="ARBA" id="ARBA00022741"/>
    </source>
</evidence>